<feature type="domain" description="DUF2087" evidence="1">
    <location>
        <begin position="127"/>
        <end position="196"/>
    </location>
</feature>
<dbReference type="Pfam" id="PF09860">
    <property type="entry name" value="DUF2087"/>
    <property type="match status" value="1"/>
</dbReference>
<gene>
    <name evidence="2" type="ORF">FIV50_00280</name>
</gene>
<dbReference type="InterPro" id="IPR018656">
    <property type="entry name" value="DUF2087"/>
</dbReference>
<dbReference type="AlphaFoldDB" id="A0A4Y5YKR4"/>
<organism evidence="2 3">
    <name type="scientific">Microbacterium foliorum</name>
    <dbReference type="NCBI Taxonomy" id="104336"/>
    <lineage>
        <taxon>Bacteria</taxon>
        <taxon>Bacillati</taxon>
        <taxon>Actinomycetota</taxon>
        <taxon>Actinomycetes</taxon>
        <taxon>Micrococcales</taxon>
        <taxon>Microbacteriaceae</taxon>
        <taxon>Microbacterium</taxon>
    </lineage>
</organism>
<protein>
    <submittedName>
        <fullName evidence="2">DUF2087 domain-containing protein</fullName>
    </submittedName>
</protein>
<sequence>MGNHVFDHALWGMHPPRRSGTNAAIAPSICHGGEIMSDARAMLACLANNEVARVFAHIVLHGRPTDELSLARQRKAVDALVRSGLVARSGKALTLRPAEIKAVLATLAESSDRTADPMARWIDADGRIAQYPRRGSDRTELLQKIGEQTIKAGELVGEPELNARLERYTTDIPTLRRYLIVHGVFARESDGSVYWRP</sequence>
<dbReference type="Proteomes" id="UP000316125">
    <property type="component" value="Chromosome"/>
</dbReference>
<name>A0A4Y5YKR4_9MICO</name>
<evidence type="ECO:0000313" key="3">
    <source>
        <dbReference type="Proteomes" id="UP000316125"/>
    </source>
</evidence>
<dbReference type="OrthoDB" id="529288at2"/>
<evidence type="ECO:0000313" key="2">
    <source>
        <dbReference type="EMBL" id="QDE33382.1"/>
    </source>
</evidence>
<accession>A0A4Y5YKR4</accession>
<dbReference type="EMBL" id="CP041040">
    <property type="protein sequence ID" value="QDE33382.1"/>
    <property type="molecule type" value="Genomic_DNA"/>
</dbReference>
<reference evidence="2 3" key="1">
    <citation type="submission" date="2019-06" db="EMBL/GenBank/DDBJ databases">
        <title>Complete genome of Microbacterium foliorum M2.</title>
        <authorList>
            <person name="Cao G."/>
        </authorList>
    </citation>
    <scope>NUCLEOTIDE SEQUENCE [LARGE SCALE GENOMIC DNA]</scope>
    <source>
        <strain evidence="2 3">M2</strain>
    </source>
</reference>
<evidence type="ECO:0000259" key="1">
    <source>
        <dbReference type="Pfam" id="PF09860"/>
    </source>
</evidence>
<proteinExistence type="predicted"/>